<dbReference type="EMBL" id="CAJNOJ010000004">
    <property type="protein sequence ID" value="CAF0740181.1"/>
    <property type="molecule type" value="Genomic_DNA"/>
</dbReference>
<accession>A0A815NNU1</accession>
<gene>
    <name evidence="4" type="ORF">EDS130_LOCUS1679</name>
    <name evidence="5" type="ORF">XAT740_LOCUS35842</name>
</gene>
<keyword evidence="1" id="KW-0808">Transferase</keyword>
<organism evidence="5 6">
    <name type="scientific">Adineta ricciae</name>
    <name type="common">Rotifer</name>
    <dbReference type="NCBI Taxonomy" id="249248"/>
    <lineage>
        <taxon>Eukaryota</taxon>
        <taxon>Metazoa</taxon>
        <taxon>Spiralia</taxon>
        <taxon>Gnathifera</taxon>
        <taxon>Rotifera</taxon>
        <taxon>Eurotatoria</taxon>
        <taxon>Bdelloidea</taxon>
        <taxon>Adinetida</taxon>
        <taxon>Adinetidae</taxon>
        <taxon>Adineta</taxon>
    </lineage>
</organism>
<comment type="caution">
    <text evidence="5">The sequence shown here is derived from an EMBL/GenBank/DDBJ whole genome shotgun (WGS) entry which is preliminary data.</text>
</comment>
<dbReference type="Pfam" id="PF00583">
    <property type="entry name" value="Acetyltransf_1"/>
    <property type="match status" value="1"/>
</dbReference>
<proteinExistence type="predicted"/>
<dbReference type="SUPFAM" id="SSF55729">
    <property type="entry name" value="Acyl-CoA N-acyltransferases (Nat)"/>
    <property type="match status" value="1"/>
</dbReference>
<dbReference type="GO" id="GO:0016747">
    <property type="term" value="F:acyltransferase activity, transferring groups other than amino-acyl groups"/>
    <property type="evidence" value="ECO:0007669"/>
    <property type="project" value="InterPro"/>
</dbReference>
<dbReference type="AlphaFoldDB" id="A0A815NNU1"/>
<dbReference type="OrthoDB" id="47017at2759"/>
<dbReference type="PANTHER" id="PTHR43420:SF12">
    <property type="entry name" value="N-ACETYLTRANSFERASE DOMAIN-CONTAINING PROTEIN"/>
    <property type="match status" value="1"/>
</dbReference>
<sequence>MMNSSSLEGEKRTSRRLIRISRDRDYPLKHLETVLLPLFQKDYTEDSLRVTIESANHIWCAYENGQCLGCVLATDIGSHGGLYVILFGVCESVQGLGIGTRMLKKMIKWCRKRRRSFVFLLTEHYNERAIRLYEKAGFEKHFHSTMYDEPLPEHGQGVLPLMLLI</sequence>
<dbReference type="Gene3D" id="3.40.630.30">
    <property type="match status" value="1"/>
</dbReference>
<evidence type="ECO:0000256" key="2">
    <source>
        <dbReference type="ARBA" id="ARBA00023315"/>
    </source>
</evidence>
<protein>
    <recommendedName>
        <fullName evidence="3">N-acetyltransferase domain-containing protein</fullName>
    </recommendedName>
</protein>
<keyword evidence="2" id="KW-0012">Acyltransferase</keyword>
<dbReference type="CDD" id="cd04301">
    <property type="entry name" value="NAT_SF"/>
    <property type="match status" value="1"/>
</dbReference>
<dbReference type="PROSITE" id="PS51186">
    <property type="entry name" value="GNAT"/>
    <property type="match status" value="1"/>
</dbReference>
<feature type="domain" description="N-acetyltransferase" evidence="3">
    <location>
        <begin position="18"/>
        <end position="165"/>
    </location>
</feature>
<keyword evidence="6" id="KW-1185">Reference proteome</keyword>
<dbReference type="InterPro" id="IPR000182">
    <property type="entry name" value="GNAT_dom"/>
</dbReference>
<evidence type="ECO:0000313" key="6">
    <source>
        <dbReference type="Proteomes" id="UP000663828"/>
    </source>
</evidence>
<dbReference type="InterPro" id="IPR050680">
    <property type="entry name" value="YpeA/RimI_acetyltransf"/>
</dbReference>
<reference evidence="5" key="1">
    <citation type="submission" date="2021-02" db="EMBL/GenBank/DDBJ databases">
        <authorList>
            <person name="Nowell W R."/>
        </authorList>
    </citation>
    <scope>NUCLEOTIDE SEQUENCE</scope>
</reference>
<dbReference type="EMBL" id="CAJNOR010003628">
    <property type="protein sequence ID" value="CAF1432168.1"/>
    <property type="molecule type" value="Genomic_DNA"/>
</dbReference>
<dbReference type="Proteomes" id="UP000663828">
    <property type="component" value="Unassembled WGS sequence"/>
</dbReference>
<dbReference type="Proteomes" id="UP000663852">
    <property type="component" value="Unassembled WGS sequence"/>
</dbReference>
<evidence type="ECO:0000313" key="5">
    <source>
        <dbReference type="EMBL" id="CAF1432168.1"/>
    </source>
</evidence>
<evidence type="ECO:0000256" key="1">
    <source>
        <dbReference type="ARBA" id="ARBA00022679"/>
    </source>
</evidence>
<evidence type="ECO:0000259" key="3">
    <source>
        <dbReference type="PROSITE" id="PS51186"/>
    </source>
</evidence>
<evidence type="ECO:0000313" key="4">
    <source>
        <dbReference type="EMBL" id="CAF0740181.1"/>
    </source>
</evidence>
<dbReference type="InterPro" id="IPR016181">
    <property type="entry name" value="Acyl_CoA_acyltransferase"/>
</dbReference>
<dbReference type="PANTHER" id="PTHR43420">
    <property type="entry name" value="ACETYLTRANSFERASE"/>
    <property type="match status" value="1"/>
</dbReference>
<name>A0A815NNU1_ADIRI</name>